<dbReference type="Pfam" id="PF05547">
    <property type="entry name" value="Peptidase_M6"/>
    <property type="match status" value="1"/>
</dbReference>
<protein>
    <submittedName>
        <fullName evidence="3">M6 family metalloprotease domain-containing protein</fullName>
    </submittedName>
</protein>
<sequence length="640" mass="67667">MRKSFCGCEPETRRAAIAVWSDFCAVAPSPELRDRLKAELAQLRSSGAPLAGILALSRLPRKLGFNDGVIIPPEQFPLGTPQRAVAAAALERAPLRGTVRVIVVLVDYSDKPMAQSADHFRDLFFSTGSLPHGSVKEYYREVTGGLVDLAGEVVGPFRLPQTLAWYANNNFGIGRPSGEARANVMANDAAAAADGSVNFGLYDNDGNGFVDAFIVVHAGGGGEQTGHPGDIWSHKWTLPSARPADGKQIFAYLTIPEDCRIGVCAHELGHLLFGFPDLYDTDDTSEGVGNWCLMGGGSWNGGGDIPAHPSAWCKIQQGWATTTNVTAAGTVTIPDVKASRNVHRLWKDGGGGPEYFLLENRQRTGYDEGLPGAGLLIWHIDESQTSNTDESHYKVGLVQADGKRDLERAANRGDAGDPYPGGANNTAFTGSSAPNSNSYGGQPTLVSVTSISAAGPTMSAVVRVSSKGILKETIKDNKETVKEFKDARDKTAVKEHKDGKEHVKEIKDARDKTAVKDSKDRKESIKDTKDLREKSVVKDARDVPVSPQGPDRGAGSMGAGTAAPGGGEDALLTALLAIEQRLEALEAGLGASGGAEPFIGADRRPDLPGGADHGMPSSASPGPLHHGDRTAKFALDAPQP</sequence>
<accession>A0A2R4WPB3</accession>
<keyword evidence="3" id="KW-0378">Hydrolase</keyword>
<dbReference type="SUPFAM" id="SSF55486">
    <property type="entry name" value="Metalloproteases ('zincins'), catalytic domain"/>
    <property type="match status" value="1"/>
</dbReference>
<feature type="domain" description="Peptidase M6-like" evidence="2">
    <location>
        <begin position="116"/>
        <end position="304"/>
    </location>
</feature>
<feature type="region of interest" description="Disordered" evidence="1">
    <location>
        <begin position="509"/>
        <end position="565"/>
    </location>
</feature>
<dbReference type="PANTHER" id="PTHR41775">
    <property type="entry name" value="SECRETED PROTEIN-RELATED"/>
    <property type="match status" value="1"/>
</dbReference>
<proteinExistence type="predicted"/>
<dbReference type="RefSeq" id="WP_099955184.1">
    <property type="nucleotide sequence ID" value="NZ_CP028843.1"/>
</dbReference>
<keyword evidence="4" id="KW-1185">Reference proteome</keyword>
<dbReference type="EMBL" id="CP028843">
    <property type="protein sequence ID" value="AWB23396.1"/>
    <property type="molecule type" value="Genomic_DNA"/>
</dbReference>
<feature type="region of interest" description="Disordered" evidence="1">
    <location>
        <begin position="409"/>
        <end position="436"/>
    </location>
</feature>
<reference evidence="3 4" key="1">
    <citation type="submission" date="2018-04" db="EMBL/GenBank/DDBJ databases">
        <title>Methylobacterium sp. PR1016A genome.</title>
        <authorList>
            <person name="Park W."/>
        </authorList>
    </citation>
    <scope>NUCLEOTIDE SEQUENCE [LARGE SCALE GENOMIC DNA]</scope>
    <source>
        <strain evidence="3 4">PR1016A</strain>
    </source>
</reference>
<organism evidence="3 4">
    <name type="scientific">Methylobacterium currus</name>
    <dbReference type="NCBI Taxonomy" id="2051553"/>
    <lineage>
        <taxon>Bacteria</taxon>
        <taxon>Pseudomonadati</taxon>
        <taxon>Pseudomonadota</taxon>
        <taxon>Alphaproteobacteria</taxon>
        <taxon>Hyphomicrobiales</taxon>
        <taxon>Methylobacteriaceae</taxon>
        <taxon>Methylobacterium</taxon>
    </lineage>
</organism>
<keyword evidence="3" id="KW-0482">Metalloprotease</keyword>
<dbReference type="GO" id="GO:0008237">
    <property type="term" value="F:metallopeptidase activity"/>
    <property type="evidence" value="ECO:0007669"/>
    <property type="project" value="UniProtKB-KW"/>
</dbReference>
<dbReference type="NCBIfam" id="TIGR03296">
    <property type="entry name" value="M6dom_TIGR03296"/>
    <property type="match status" value="1"/>
</dbReference>
<dbReference type="GO" id="GO:0006508">
    <property type="term" value="P:proteolysis"/>
    <property type="evidence" value="ECO:0007669"/>
    <property type="project" value="UniProtKB-KW"/>
</dbReference>
<feature type="region of interest" description="Disordered" evidence="1">
    <location>
        <begin position="591"/>
        <end position="640"/>
    </location>
</feature>
<feature type="compositionally biased region" description="Gly residues" evidence="1">
    <location>
        <begin position="555"/>
        <end position="565"/>
    </location>
</feature>
<dbReference type="OrthoDB" id="9790784at2"/>
<keyword evidence="3" id="KW-0645">Protease</keyword>
<dbReference type="AlphaFoldDB" id="A0A2R4WPB3"/>
<dbReference type="KEGG" id="mee:DA075_22910"/>
<evidence type="ECO:0000313" key="3">
    <source>
        <dbReference type="EMBL" id="AWB23396.1"/>
    </source>
</evidence>
<evidence type="ECO:0000259" key="2">
    <source>
        <dbReference type="Pfam" id="PF05547"/>
    </source>
</evidence>
<name>A0A2R4WPB3_9HYPH</name>
<evidence type="ECO:0000313" key="4">
    <source>
        <dbReference type="Proteomes" id="UP000244755"/>
    </source>
</evidence>
<feature type="compositionally biased region" description="Polar residues" evidence="1">
    <location>
        <begin position="423"/>
        <end position="436"/>
    </location>
</feature>
<dbReference type="InterPro" id="IPR008757">
    <property type="entry name" value="Peptidase_M6-like_domain"/>
</dbReference>
<evidence type="ECO:0000256" key="1">
    <source>
        <dbReference type="SAM" id="MobiDB-lite"/>
    </source>
</evidence>
<gene>
    <name evidence="3" type="ORF">DA075_22910</name>
</gene>
<dbReference type="PANTHER" id="PTHR41775:SF1">
    <property type="entry name" value="PEPTIDASE M6-LIKE DOMAIN-CONTAINING PROTEIN"/>
    <property type="match status" value="1"/>
</dbReference>
<dbReference type="Proteomes" id="UP000244755">
    <property type="component" value="Chromosome 1"/>
</dbReference>
<feature type="compositionally biased region" description="Basic and acidic residues" evidence="1">
    <location>
        <begin position="509"/>
        <end position="542"/>
    </location>
</feature>